<evidence type="ECO:0000256" key="7">
    <source>
        <dbReference type="ARBA" id="ARBA00022777"/>
    </source>
</evidence>
<dbReference type="InterPro" id="IPR011009">
    <property type="entry name" value="Kinase-like_dom_sf"/>
</dbReference>
<dbReference type="CDD" id="cd05123">
    <property type="entry name" value="STKc_AGC"/>
    <property type="match status" value="1"/>
</dbReference>
<dbReference type="InterPro" id="IPR000961">
    <property type="entry name" value="AGC-kinase_C"/>
</dbReference>
<dbReference type="InterPro" id="IPR000719">
    <property type="entry name" value="Prot_kinase_dom"/>
</dbReference>
<evidence type="ECO:0000256" key="3">
    <source>
        <dbReference type="ARBA" id="ARBA00022527"/>
    </source>
</evidence>
<gene>
    <name evidence="15" type="ORF">M9Y10_019171</name>
</gene>
<dbReference type="SMART" id="SM00133">
    <property type="entry name" value="S_TK_X"/>
    <property type="match status" value="1"/>
</dbReference>
<dbReference type="InterPro" id="IPR017441">
    <property type="entry name" value="Protein_kinase_ATP_BS"/>
</dbReference>
<keyword evidence="8 9" id="KW-0067">ATP-binding</keyword>
<dbReference type="Gene3D" id="2.30.29.30">
    <property type="entry name" value="Pleckstrin-homology domain (PH domain)/Phosphotyrosine-binding domain (PTB)"/>
    <property type="match status" value="1"/>
</dbReference>
<evidence type="ECO:0000259" key="14">
    <source>
        <dbReference type="PROSITE" id="PS51285"/>
    </source>
</evidence>
<keyword evidence="5" id="KW-0808">Transferase</keyword>
<evidence type="ECO:0000256" key="1">
    <source>
        <dbReference type="ARBA" id="ARBA00006935"/>
    </source>
</evidence>
<keyword evidence="6 9" id="KW-0547">Nucleotide-binding</keyword>
<feature type="domain" description="PH" evidence="12">
    <location>
        <begin position="3"/>
        <end position="99"/>
    </location>
</feature>
<dbReference type="PROSITE" id="PS00108">
    <property type="entry name" value="PROTEIN_KINASE_ST"/>
    <property type="match status" value="1"/>
</dbReference>
<dbReference type="PROSITE" id="PS51285">
    <property type="entry name" value="AGC_KINASE_CTER"/>
    <property type="match status" value="1"/>
</dbReference>
<proteinExistence type="inferred from homology"/>
<evidence type="ECO:0000313" key="15">
    <source>
        <dbReference type="EMBL" id="KAK8848115.1"/>
    </source>
</evidence>
<dbReference type="SUPFAM" id="SSF50729">
    <property type="entry name" value="PH domain-like"/>
    <property type="match status" value="1"/>
</dbReference>
<keyword evidence="16" id="KW-1185">Reference proteome</keyword>
<dbReference type="EC" id="2.7.11.1" evidence="2"/>
<feature type="domain" description="AGC-kinase C-terminal" evidence="14">
    <location>
        <begin position="394"/>
        <end position="464"/>
    </location>
</feature>
<dbReference type="SMART" id="SM00220">
    <property type="entry name" value="S_TKc"/>
    <property type="match status" value="1"/>
</dbReference>
<dbReference type="GO" id="GO:0016301">
    <property type="term" value="F:kinase activity"/>
    <property type="evidence" value="ECO:0007669"/>
    <property type="project" value="UniProtKB-KW"/>
</dbReference>
<dbReference type="Proteomes" id="UP001470230">
    <property type="component" value="Unassembled WGS sequence"/>
</dbReference>
<dbReference type="InterPro" id="IPR011993">
    <property type="entry name" value="PH-like_dom_sf"/>
</dbReference>
<keyword evidence="3 10" id="KW-0723">Serine/threonine-protein kinase</keyword>
<evidence type="ECO:0000256" key="2">
    <source>
        <dbReference type="ARBA" id="ARBA00012513"/>
    </source>
</evidence>
<accession>A0ABR2HJN9</accession>
<feature type="compositionally biased region" description="Low complexity" evidence="11">
    <location>
        <begin position="104"/>
        <end position="118"/>
    </location>
</feature>
<feature type="domain" description="Protein kinase" evidence="13">
    <location>
        <begin position="136"/>
        <end position="393"/>
    </location>
</feature>
<organism evidence="15 16">
    <name type="scientific">Tritrichomonas musculus</name>
    <dbReference type="NCBI Taxonomy" id="1915356"/>
    <lineage>
        <taxon>Eukaryota</taxon>
        <taxon>Metamonada</taxon>
        <taxon>Parabasalia</taxon>
        <taxon>Tritrichomonadida</taxon>
        <taxon>Tritrichomonadidae</taxon>
        <taxon>Tritrichomonas</taxon>
    </lineage>
</organism>
<evidence type="ECO:0000256" key="10">
    <source>
        <dbReference type="RuleBase" id="RU000304"/>
    </source>
</evidence>
<dbReference type="PANTHER" id="PTHR24351">
    <property type="entry name" value="RIBOSOMAL PROTEIN S6 KINASE"/>
    <property type="match status" value="1"/>
</dbReference>
<dbReference type="SMART" id="SM00233">
    <property type="entry name" value="PH"/>
    <property type="match status" value="1"/>
</dbReference>
<dbReference type="Pfam" id="PF00433">
    <property type="entry name" value="Pkinase_C"/>
    <property type="match status" value="1"/>
</dbReference>
<feature type="binding site" evidence="9">
    <location>
        <position position="165"/>
    </location>
    <ligand>
        <name>ATP</name>
        <dbReference type="ChEBI" id="CHEBI:30616"/>
    </ligand>
</feature>
<comment type="caution">
    <text evidence="15">The sequence shown here is derived from an EMBL/GenBank/DDBJ whole genome shotgun (WGS) entry which is preliminary data.</text>
</comment>
<dbReference type="PROSITE" id="PS50011">
    <property type="entry name" value="PROTEIN_KINASE_DOM"/>
    <property type="match status" value="1"/>
</dbReference>
<sequence>MSKTIKEGWMTKLGGTHKSWKKRWFTLVGTKLTYYVDQTGKKEKGTIDLKQATGVDEAPEAKKPNSFKIVVPSKRTFILICNNEQEKKEWMSEIKKVISGDSGSKAASPSKASASSPSSPAPPKTGVASANTIDDFTPIRVLGRGTYGKVMLVRCKKDGQLYAMKSMSKKILQETGQTQQTLHEKDVLLKTVHPFLVFAHSTFQTGAKIFIILDYVPGGELFGRLKEEGQFNEDRTRLYAAEILLGLGFLHSKGLIYRDLKPENILVDAQGHAKITDFGLVKEGMNAKSTTTTFCGTPEYIAPEMLQQQPYTKSVDWWAFGILVFEMLTGMPPFYDENVNKMYRMVISADVDFPSFISGPAKDLITQLLSKDPDTRLGSGEDDYKAIQKHPFFKSLNWDDVLSKKYKPEWVPQIKEETDTTNFDTEFTTEEAVVSYEDASLIDQNTQDEFNGFTCVRDSGLAGT</sequence>
<evidence type="ECO:0000256" key="8">
    <source>
        <dbReference type="ARBA" id="ARBA00022840"/>
    </source>
</evidence>
<evidence type="ECO:0000256" key="6">
    <source>
        <dbReference type="ARBA" id="ARBA00022741"/>
    </source>
</evidence>
<dbReference type="Gene3D" id="3.30.200.20">
    <property type="entry name" value="Phosphorylase Kinase, domain 1"/>
    <property type="match status" value="1"/>
</dbReference>
<dbReference type="Pfam" id="PF00169">
    <property type="entry name" value="PH"/>
    <property type="match status" value="1"/>
</dbReference>
<name>A0ABR2HJN9_9EUKA</name>
<evidence type="ECO:0000313" key="16">
    <source>
        <dbReference type="Proteomes" id="UP001470230"/>
    </source>
</evidence>
<evidence type="ECO:0000256" key="9">
    <source>
        <dbReference type="PROSITE-ProRule" id="PRU10141"/>
    </source>
</evidence>
<evidence type="ECO:0000259" key="13">
    <source>
        <dbReference type="PROSITE" id="PS50011"/>
    </source>
</evidence>
<dbReference type="PROSITE" id="PS00107">
    <property type="entry name" value="PROTEIN_KINASE_ATP"/>
    <property type="match status" value="1"/>
</dbReference>
<keyword evidence="7 15" id="KW-0418">Kinase</keyword>
<dbReference type="InterPro" id="IPR001849">
    <property type="entry name" value="PH_domain"/>
</dbReference>
<evidence type="ECO:0000256" key="4">
    <source>
        <dbReference type="ARBA" id="ARBA00022553"/>
    </source>
</evidence>
<reference evidence="15 16" key="1">
    <citation type="submission" date="2024-04" db="EMBL/GenBank/DDBJ databases">
        <title>Tritrichomonas musculus Genome.</title>
        <authorList>
            <person name="Alves-Ferreira E."/>
            <person name="Grigg M."/>
            <person name="Lorenzi H."/>
            <person name="Galac M."/>
        </authorList>
    </citation>
    <scope>NUCLEOTIDE SEQUENCE [LARGE SCALE GENOMIC DNA]</scope>
    <source>
        <strain evidence="15 16">EAF2021</strain>
    </source>
</reference>
<evidence type="ECO:0000256" key="5">
    <source>
        <dbReference type="ARBA" id="ARBA00022679"/>
    </source>
</evidence>
<evidence type="ECO:0000259" key="12">
    <source>
        <dbReference type="PROSITE" id="PS50003"/>
    </source>
</evidence>
<protein>
    <recommendedName>
        <fullName evidence="2">non-specific serine/threonine protein kinase</fullName>
        <ecNumber evidence="2">2.7.11.1</ecNumber>
    </recommendedName>
</protein>
<dbReference type="EMBL" id="JAPFFF010000027">
    <property type="protein sequence ID" value="KAK8848115.1"/>
    <property type="molecule type" value="Genomic_DNA"/>
</dbReference>
<dbReference type="SUPFAM" id="SSF56112">
    <property type="entry name" value="Protein kinase-like (PK-like)"/>
    <property type="match status" value="1"/>
</dbReference>
<evidence type="ECO:0000256" key="11">
    <source>
        <dbReference type="SAM" id="MobiDB-lite"/>
    </source>
</evidence>
<dbReference type="Gene3D" id="1.10.510.10">
    <property type="entry name" value="Transferase(Phosphotransferase) domain 1"/>
    <property type="match status" value="1"/>
</dbReference>
<dbReference type="InterPro" id="IPR045270">
    <property type="entry name" value="STKc_AGC"/>
</dbReference>
<dbReference type="Pfam" id="PF00069">
    <property type="entry name" value="Pkinase"/>
    <property type="match status" value="1"/>
</dbReference>
<feature type="region of interest" description="Disordered" evidence="11">
    <location>
        <begin position="100"/>
        <end position="129"/>
    </location>
</feature>
<dbReference type="InterPro" id="IPR008271">
    <property type="entry name" value="Ser/Thr_kinase_AS"/>
</dbReference>
<dbReference type="PROSITE" id="PS50003">
    <property type="entry name" value="PH_DOMAIN"/>
    <property type="match status" value="1"/>
</dbReference>
<comment type="similarity">
    <text evidence="1">Belongs to the protein kinase superfamily. AGC Ser/Thr protein kinase family. RAC subfamily.</text>
</comment>
<dbReference type="InterPro" id="IPR017892">
    <property type="entry name" value="Pkinase_C"/>
</dbReference>
<keyword evidence="4" id="KW-0597">Phosphoprotein</keyword>